<keyword evidence="1" id="KW-0732">Signal</keyword>
<evidence type="ECO:0000313" key="3">
    <source>
        <dbReference type="Proteomes" id="UP000765509"/>
    </source>
</evidence>
<protein>
    <recommendedName>
        <fullName evidence="4">Reverse transcriptase Ty1/copia-type domain-containing protein</fullName>
    </recommendedName>
</protein>
<evidence type="ECO:0000256" key="1">
    <source>
        <dbReference type="SAM" id="SignalP"/>
    </source>
</evidence>
<gene>
    <name evidence="2" type="ORF">O181_007049</name>
</gene>
<proteinExistence type="predicted"/>
<feature type="chain" id="PRO_5040476943" description="Reverse transcriptase Ty1/copia-type domain-containing protein" evidence="1">
    <location>
        <begin position="19"/>
        <end position="157"/>
    </location>
</feature>
<dbReference type="Proteomes" id="UP000765509">
    <property type="component" value="Unassembled WGS sequence"/>
</dbReference>
<comment type="caution">
    <text evidence="2">The sequence shown here is derived from an EMBL/GenBank/DDBJ whole genome shotgun (WGS) entry which is preliminary data.</text>
</comment>
<dbReference type="OrthoDB" id="6767962at2759"/>
<name>A0A9Q3GHH2_9BASI</name>
<dbReference type="AlphaFoldDB" id="A0A9Q3GHH2"/>
<dbReference type="EMBL" id="AVOT02001554">
    <property type="protein sequence ID" value="MBW0467334.1"/>
    <property type="molecule type" value="Genomic_DNA"/>
</dbReference>
<accession>A0A9Q3GHH2</accession>
<sequence>MDILYLQCIGILLYIAQGSRPDITYAINYLAQFALGTTLAHWEALDHLIVYLRMTVTTGILIKDSGSNSAFECYVDANWVAKGIDPHMVFFWSTTATPSPGSQSGRQQLHLRHVKPNVWRCHLQCKNVYGCLTSFNQYLELPYPDSIPTIRPQSTLQ</sequence>
<reference evidence="2" key="1">
    <citation type="submission" date="2021-03" db="EMBL/GenBank/DDBJ databases">
        <title>Draft genome sequence of rust myrtle Austropuccinia psidii MF-1, a brazilian biotype.</title>
        <authorList>
            <person name="Quecine M.C."/>
            <person name="Pachon D.M.R."/>
            <person name="Bonatelli M.L."/>
            <person name="Correr F.H."/>
            <person name="Franceschini L.M."/>
            <person name="Leite T.F."/>
            <person name="Margarido G.R.A."/>
            <person name="Almeida C.A."/>
            <person name="Ferrarezi J.A."/>
            <person name="Labate C.A."/>
        </authorList>
    </citation>
    <scope>NUCLEOTIDE SEQUENCE</scope>
    <source>
        <strain evidence="2">MF-1</strain>
    </source>
</reference>
<organism evidence="2 3">
    <name type="scientific">Austropuccinia psidii MF-1</name>
    <dbReference type="NCBI Taxonomy" id="1389203"/>
    <lineage>
        <taxon>Eukaryota</taxon>
        <taxon>Fungi</taxon>
        <taxon>Dikarya</taxon>
        <taxon>Basidiomycota</taxon>
        <taxon>Pucciniomycotina</taxon>
        <taxon>Pucciniomycetes</taxon>
        <taxon>Pucciniales</taxon>
        <taxon>Sphaerophragmiaceae</taxon>
        <taxon>Austropuccinia</taxon>
    </lineage>
</organism>
<feature type="signal peptide" evidence="1">
    <location>
        <begin position="1"/>
        <end position="18"/>
    </location>
</feature>
<evidence type="ECO:0008006" key="4">
    <source>
        <dbReference type="Google" id="ProtNLM"/>
    </source>
</evidence>
<evidence type="ECO:0000313" key="2">
    <source>
        <dbReference type="EMBL" id="MBW0467334.1"/>
    </source>
</evidence>
<keyword evidence="3" id="KW-1185">Reference proteome</keyword>